<sequence length="336" mass="37430">MQKILLIYTGGTIGMKTNPETGALAPFDFSQIQAEVPELKKFDVEIDTITFDPVIDSSNVSPRNWLDLAELIARKYEAYDGFVVLHGTDTMAYTASAMSFLMENLAKPIIFTGSQIPMGVLRTDGRENLISAIEIASQGRVPEVCIYFQTHLLRANRTTKHNAEHFNAFLSDNYPPLAEAGINIEYNEPYIRKVDSFVPSLKIADKLETNVVILKIFPGISPAVVNGILNIEGLQGVVLESYGSGNAMTDEWFLEALARAVERGIMVVNITQCSEGKVDMLLYDTGRKLMETGVINGRDMTTEAAVTKLMYVLGEDSYKKQREFYLKRPMRGEMSN</sequence>
<evidence type="ECO:0000313" key="11">
    <source>
        <dbReference type="Proteomes" id="UP000027616"/>
    </source>
</evidence>
<reference evidence="10 11" key="1">
    <citation type="journal article" date="2015" name="Genome Announc.">
        <title>Complete Genome Sequence of the Novel Leech Symbiont Mucinivorans hirudinis M3T.</title>
        <authorList>
            <person name="Nelson M.C."/>
            <person name="Bomar L."/>
            <person name="Graf J."/>
        </authorList>
    </citation>
    <scope>NUCLEOTIDE SEQUENCE [LARGE SCALE GENOMIC DNA]</scope>
    <source>
        <strain evidence="11">M3</strain>
    </source>
</reference>
<evidence type="ECO:0000256" key="4">
    <source>
        <dbReference type="PIRSR" id="PIRSR001220-1"/>
    </source>
</evidence>
<proteinExistence type="inferred from homology"/>
<dbReference type="SMART" id="SM00870">
    <property type="entry name" value="Asparaginase"/>
    <property type="match status" value="1"/>
</dbReference>
<dbReference type="Pfam" id="PF00710">
    <property type="entry name" value="Asparaginase"/>
    <property type="match status" value="1"/>
</dbReference>
<dbReference type="Pfam" id="PF17763">
    <property type="entry name" value="Asparaginase_C"/>
    <property type="match status" value="1"/>
</dbReference>
<feature type="active site" evidence="6">
    <location>
        <position position="12"/>
    </location>
</feature>
<feature type="active site" description="O-isoaspartyl threonine intermediate" evidence="4">
    <location>
        <position position="12"/>
    </location>
</feature>
<dbReference type="InterPro" id="IPR027475">
    <property type="entry name" value="Asparaginase/glutaminase_AS2"/>
</dbReference>
<evidence type="ECO:0000259" key="9">
    <source>
        <dbReference type="Pfam" id="PF17763"/>
    </source>
</evidence>
<comment type="similarity">
    <text evidence="1">Belongs to the asparaginase 1 family.</text>
</comment>
<keyword evidence="3 10" id="KW-0378">Hydrolase</keyword>
<dbReference type="GO" id="GO:0009066">
    <property type="term" value="P:aspartate family amino acid metabolic process"/>
    <property type="evidence" value="ECO:0007669"/>
    <property type="project" value="UniProtKB-ARBA"/>
</dbReference>
<dbReference type="PRINTS" id="PR00139">
    <property type="entry name" value="ASNGLNASE"/>
</dbReference>
<feature type="binding site" evidence="5">
    <location>
        <begin position="88"/>
        <end position="89"/>
    </location>
    <ligand>
        <name>substrate</name>
    </ligand>
</feature>
<dbReference type="InterPro" id="IPR006034">
    <property type="entry name" value="Asparaginase/glutaminase-like"/>
</dbReference>
<evidence type="ECO:0000313" key="10">
    <source>
        <dbReference type="EMBL" id="CDN31696.1"/>
    </source>
</evidence>
<evidence type="ECO:0000256" key="7">
    <source>
        <dbReference type="PROSITE-ProRule" id="PRU10100"/>
    </source>
</evidence>
<dbReference type="SFLD" id="SFLDS00057">
    <property type="entry name" value="Glutaminase/Asparaginase"/>
    <property type="match status" value="1"/>
</dbReference>
<dbReference type="InterPro" id="IPR027473">
    <property type="entry name" value="L-asparaginase_C"/>
</dbReference>
<dbReference type="EMBL" id="HG934468">
    <property type="protein sequence ID" value="CDN31696.1"/>
    <property type="molecule type" value="Genomic_DNA"/>
</dbReference>
<feature type="domain" description="L-asparaginase N-terminal" evidence="8">
    <location>
        <begin position="3"/>
        <end position="189"/>
    </location>
</feature>
<dbReference type="InterPro" id="IPR040919">
    <property type="entry name" value="Asparaginase_C"/>
</dbReference>
<dbReference type="PANTHER" id="PTHR11707">
    <property type="entry name" value="L-ASPARAGINASE"/>
    <property type="match status" value="1"/>
</dbReference>
<feature type="active site" evidence="7">
    <location>
        <position position="88"/>
    </location>
</feature>
<dbReference type="Gene3D" id="3.40.50.1170">
    <property type="entry name" value="L-asparaginase, N-terminal domain"/>
    <property type="match status" value="1"/>
</dbReference>
<dbReference type="OrthoDB" id="9788068at2"/>
<dbReference type="InterPro" id="IPR006033">
    <property type="entry name" value="AsnA_fam"/>
</dbReference>
<evidence type="ECO:0000256" key="1">
    <source>
        <dbReference type="ARBA" id="ARBA00010518"/>
    </source>
</evidence>
<dbReference type="InterPro" id="IPR020827">
    <property type="entry name" value="Asparaginase/glutaminase_AS1"/>
</dbReference>
<dbReference type="SUPFAM" id="SSF53774">
    <property type="entry name" value="Glutaminase/Asparaginase"/>
    <property type="match status" value="1"/>
</dbReference>
<dbReference type="PROSITE" id="PS00144">
    <property type="entry name" value="ASN_GLN_ASE_1"/>
    <property type="match status" value="1"/>
</dbReference>
<dbReference type="PIRSF" id="PIRSF500176">
    <property type="entry name" value="L_ASNase"/>
    <property type="match status" value="1"/>
</dbReference>
<organism evidence="10 11">
    <name type="scientific">Mucinivorans hirudinis</name>
    <dbReference type="NCBI Taxonomy" id="1433126"/>
    <lineage>
        <taxon>Bacteria</taxon>
        <taxon>Pseudomonadati</taxon>
        <taxon>Bacteroidota</taxon>
        <taxon>Bacteroidia</taxon>
        <taxon>Bacteroidales</taxon>
        <taxon>Rikenellaceae</taxon>
        <taxon>Mucinivorans</taxon>
    </lineage>
</organism>
<dbReference type="PATRIC" id="fig|1433126.3.peg.1594"/>
<dbReference type="PIRSF" id="PIRSF001220">
    <property type="entry name" value="L-ASNase_gatD"/>
    <property type="match status" value="1"/>
</dbReference>
<dbReference type="InterPro" id="IPR041725">
    <property type="entry name" value="L-asparaginase_I"/>
</dbReference>
<dbReference type="AlphaFoldDB" id="A0A060R8A9"/>
<evidence type="ECO:0000256" key="3">
    <source>
        <dbReference type="ARBA" id="ARBA00022801"/>
    </source>
</evidence>
<dbReference type="NCBIfam" id="TIGR00519">
    <property type="entry name" value="asnASE_I"/>
    <property type="match status" value="1"/>
</dbReference>
<dbReference type="InterPro" id="IPR037152">
    <property type="entry name" value="L-asparaginase_N_sf"/>
</dbReference>
<dbReference type="GO" id="GO:0004067">
    <property type="term" value="F:asparaginase activity"/>
    <property type="evidence" value="ECO:0007669"/>
    <property type="project" value="UniProtKB-UniRule"/>
</dbReference>
<evidence type="ECO:0000256" key="2">
    <source>
        <dbReference type="ARBA" id="ARBA00012920"/>
    </source>
</evidence>
<dbReference type="eggNOG" id="COG0252">
    <property type="taxonomic scope" value="Bacteria"/>
</dbReference>
<dbReference type="HOGENOM" id="CLU_019134_2_2_10"/>
<dbReference type="Proteomes" id="UP000027616">
    <property type="component" value="Chromosome I"/>
</dbReference>
<protein>
    <recommendedName>
        <fullName evidence="2">asparaginase</fullName>
        <ecNumber evidence="2">3.5.1.1</ecNumber>
    </recommendedName>
</protein>
<dbReference type="Gene3D" id="3.40.50.40">
    <property type="match status" value="1"/>
</dbReference>
<dbReference type="EC" id="3.5.1.1" evidence="2"/>
<evidence type="ECO:0000256" key="6">
    <source>
        <dbReference type="PROSITE-ProRule" id="PRU10099"/>
    </source>
</evidence>
<dbReference type="PANTHER" id="PTHR11707:SF28">
    <property type="entry name" value="60 KDA LYSOPHOSPHOLIPASE"/>
    <property type="match status" value="1"/>
</dbReference>
<dbReference type="InterPro" id="IPR036152">
    <property type="entry name" value="Asp/glu_Ase-like_sf"/>
</dbReference>
<dbReference type="KEGG" id="rbc:BN938_1609"/>
<dbReference type="InterPro" id="IPR027474">
    <property type="entry name" value="L-asparaginase_N"/>
</dbReference>
<name>A0A060R8A9_9BACT</name>
<dbReference type="PROSITE" id="PS00917">
    <property type="entry name" value="ASN_GLN_ASE_2"/>
    <property type="match status" value="1"/>
</dbReference>
<accession>A0A060R8A9</accession>
<gene>
    <name evidence="10" type="ORF">BN938_1609</name>
</gene>
<dbReference type="STRING" id="1433126.BN938_1609"/>
<keyword evidence="11" id="KW-1185">Reference proteome</keyword>
<dbReference type="CDD" id="cd08963">
    <property type="entry name" value="L-asparaginase_I"/>
    <property type="match status" value="1"/>
</dbReference>
<evidence type="ECO:0000259" key="8">
    <source>
        <dbReference type="Pfam" id="PF00710"/>
    </source>
</evidence>
<evidence type="ECO:0000256" key="5">
    <source>
        <dbReference type="PIRSR" id="PIRSR001220-2"/>
    </source>
</evidence>
<feature type="domain" description="Asparaginase/glutaminase C-terminal" evidence="9">
    <location>
        <begin position="210"/>
        <end position="320"/>
    </location>
</feature>
<dbReference type="PROSITE" id="PS51732">
    <property type="entry name" value="ASN_GLN_ASE_3"/>
    <property type="match status" value="1"/>
</dbReference>
<feature type="binding site" evidence="5">
    <location>
        <position position="57"/>
    </location>
    <ligand>
        <name>substrate</name>
    </ligand>
</feature>
<dbReference type="FunFam" id="3.40.50.40:FF:000001">
    <property type="entry name" value="L-asparaginase 1"/>
    <property type="match status" value="1"/>
</dbReference>
<dbReference type="FunFam" id="3.40.50.1170:FF:000001">
    <property type="entry name" value="L-asparaginase 2"/>
    <property type="match status" value="1"/>
</dbReference>